<reference evidence="1 2" key="1">
    <citation type="journal article" date="2016" name="BMC Genomics">
        <title>Comparative genomic and transcriptomic analyses of the Fuzhuan brick tea-fermentation fungus Aspergillus cristatus.</title>
        <authorList>
            <person name="Ge Y."/>
            <person name="Wang Y."/>
            <person name="Liu Y."/>
            <person name="Tan Y."/>
            <person name="Ren X."/>
            <person name="Zhang X."/>
            <person name="Hyde K.D."/>
            <person name="Liu Y."/>
            <person name="Liu Z."/>
        </authorList>
    </citation>
    <scope>NUCLEOTIDE SEQUENCE [LARGE SCALE GENOMIC DNA]</scope>
    <source>
        <strain evidence="1 2">GZAAS20.1005</strain>
    </source>
</reference>
<organism evidence="1 2">
    <name type="scientific">Aspergillus cristatus</name>
    <name type="common">Chinese Fuzhuan brick tea-fermentation fungus</name>
    <name type="synonym">Eurotium cristatum</name>
    <dbReference type="NCBI Taxonomy" id="573508"/>
    <lineage>
        <taxon>Eukaryota</taxon>
        <taxon>Fungi</taxon>
        <taxon>Dikarya</taxon>
        <taxon>Ascomycota</taxon>
        <taxon>Pezizomycotina</taxon>
        <taxon>Eurotiomycetes</taxon>
        <taxon>Eurotiomycetidae</taxon>
        <taxon>Eurotiales</taxon>
        <taxon>Aspergillaceae</taxon>
        <taxon>Aspergillus</taxon>
        <taxon>Aspergillus subgen. Aspergillus</taxon>
    </lineage>
</organism>
<name>A0A1E3BMB5_ASPCR</name>
<comment type="caution">
    <text evidence="1">The sequence shown here is derived from an EMBL/GenBank/DDBJ whole genome shotgun (WGS) entry which is preliminary data.</text>
</comment>
<evidence type="ECO:0000313" key="2">
    <source>
        <dbReference type="Proteomes" id="UP000094569"/>
    </source>
</evidence>
<dbReference type="AlphaFoldDB" id="A0A1E3BMB5"/>
<accession>A0A1E3BMB5</accession>
<dbReference type="OrthoDB" id="4360026at2759"/>
<keyword evidence="2" id="KW-1185">Reference proteome</keyword>
<proteinExistence type="predicted"/>
<evidence type="ECO:0000313" key="1">
    <source>
        <dbReference type="EMBL" id="ODM21536.1"/>
    </source>
</evidence>
<dbReference type="Proteomes" id="UP000094569">
    <property type="component" value="Unassembled WGS sequence"/>
</dbReference>
<sequence length="391" mass="46017">MATRVRYKVMDDYEHTVDLEDPFMPAFLNGDTAVRWTLQDRYAVPTYARERPFAQPDIEEDWHLNLENADIPEESMDLSYDEAKLLYTPLPPDLPTMKNELLIRMAAYEGNIDRYARLMRPRMSWDELGCVLRGIYHHTMFARWWADQLEINSQRLNSLSRQETWWRIKMAINARRVMTNDITGFNDQMEHKPWMIWWPLKPSHSTLRELARICPSMGQQIAIASILSDDQSTYMGLNAKPTYYMWLAAEQSTNAFYCADLVKRGAQMGIDPTNGRWNWDGEADATIANREPTSEFVYAPLHEEMMYQHEFHPIMYEGLNPDASPVHPYVWLTREWARMIEVDCGGVYTEGNLGYLLEESSDEERQFEIYYFVQYPLSLHFRFNINVVKPA</sequence>
<dbReference type="EMBL" id="JXNT01000002">
    <property type="protein sequence ID" value="ODM21536.1"/>
    <property type="molecule type" value="Genomic_DNA"/>
</dbReference>
<protein>
    <submittedName>
        <fullName evidence="1">Uncharacterized protein</fullName>
    </submittedName>
</protein>
<gene>
    <name evidence="1" type="ORF">SI65_02380</name>
</gene>
<dbReference type="VEuPathDB" id="FungiDB:SI65_02380"/>